<gene>
    <name evidence="5" type="ORF">KYE46_06080</name>
</gene>
<feature type="repeat" description="TPR" evidence="3">
    <location>
        <begin position="103"/>
        <end position="136"/>
    </location>
</feature>
<evidence type="ECO:0000256" key="1">
    <source>
        <dbReference type="ARBA" id="ARBA00022737"/>
    </source>
</evidence>
<organism evidence="5 6">
    <name type="scientific">Gymnodinialimonas ceratoperidinii</name>
    <dbReference type="NCBI Taxonomy" id="2856823"/>
    <lineage>
        <taxon>Bacteria</taxon>
        <taxon>Pseudomonadati</taxon>
        <taxon>Pseudomonadota</taxon>
        <taxon>Alphaproteobacteria</taxon>
        <taxon>Rhodobacterales</taxon>
        <taxon>Paracoccaceae</taxon>
        <taxon>Gymnodinialimonas</taxon>
    </lineage>
</organism>
<keyword evidence="1" id="KW-0677">Repeat</keyword>
<accession>A0A8F6TZD7</accession>
<dbReference type="InterPro" id="IPR047150">
    <property type="entry name" value="SGT"/>
</dbReference>
<dbReference type="Pfam" id="PF14559">
    <property type="entry name" value="TPR_19"/>
    <property type="match status" value="1"/>
</dbReference>
<evidence type="ECO:0000256" key="2">
    <source>
        <dbReference type="ARBA" id="ARBA00022803"/>
    </source>
</evidence>
<proteinExistence type="predicted"/>
<dbReference type="GO" id="GO:0072380">
    <property type="term" value="C:TRC complex"/>
    <property type="evidence" value="ECO:0007669"/>
    <property type="project" value="TreeGrafter"/>
</dbReference>
<evidence type="ECO:0000313" key="5">
    <source>
        <dbReference type="EMBL" id="QXT40799.1"/>
    </source>
</evidence>
<dbReference type="PANTHER" id="PTHR45831:SF2">
    <property type="entry name" value="LD24721P"/>
    <property type="match status" value="1"/>
</dbReference>
<feature type="repeat" description="TPR" evidence="3">
    <location>
        <begin position="137"/>
        <end position="170"/>
    </location>
</feature>
<dbReference type="GO" id="GO:0006620">
    <property type="term" value="P:post-translational protein targeting to endoplasmic reticulum membrane"/>
    <property type="evidence" value="ECO:0007669"/>
    <property type="project" value="TreeGrafter"/>
</dbReference>
<dbReference type="EMBL" id="CP079194">
    <property type="protein sequence ID" value="QXT40799.1"/>
    <property type="molecule type" value="Genomic_DNA"/>
</dbReference>
<dbReference type="GO" id="GO:0060090">
    <property type="term" value="F:molecular adaptor activity"/>
    <property type="evidence" value="ECO:0007669"/>
    <property type="project" value="TreeGrafter"/>
</dbReference>
<dbReference type="InterPro" id="IPR019734">
    <property type="entry name" value="TPR_rpt"/>
</dbReference>
<dbReference type="PROSITE" id="PS50005">
    <property type="entry name" value="TPR"/>
    <property type="match status" value="2"/>
</dbReference>
<keyword evidence="2 3" id="KW-0802">TPR repeat</keyword>
<sequence length="189" mass="20670">MTSPGSIINVIVAAFLCGFSVVAFAAAPAVAQTTVDEYLDRLADPELRNWDVVEADVYQRWQISGSASADYLLRRGLDAMEAEDYTAAYDHLTALTDHAPEFAEGWNARATMFFEQQMFGPAIADIQRVLALEPRHFGALAGLGVMLEDMGDTDGALEAYEAAHAIHPNQPDIQRLLDDLRVQLEGEAL</sequence>
<dbReference type="SMART" id="SM00028">
    <property type="entry name" value="TPR"/>
    <property type="match status" value="3"/>
</dbReference>
<feature type="chain" id="PRO_5034625589" evidence="4">
    <location>
        <begin position="26"/>
        <end position="189"/>
    </location>
</feature>
<dbReference type="AlphaFoldDB" id="A0A8F6TZD7"/>
<keyword evidence="6" id="KW-1185">Reference proteome</keyword>
<dbReference type="PANTHER" id="PTHR45831">
    <property type="entry name" value="LD24721P"/>
    <property type="match status" value="1"/>
</dbReference>
<protein>
    <submittedName>
        <fullName evidence="5">Tetratricopeptide repeat protein</fullName>
    </submittedName>
</protein>
<feature type="signal peptide" evidence="4">
    <location>
        <begin position="1"/>
        <end position="25"/>
    </location>
</feature>
<dbReference type="KEGG" id="gce:KYE46_06080"/>
<name>A0A8F6TZD7_9RHOB</name>
<reference evidence="5 6" key="1">
    <citation type="submission" date="2021-07" db="EMBL/GenBank/DDBJ databases">
        <title>A novel Jannaschia species isolated from marine dinoflagellate Ceratoperidinium margalefii.</title>
        <authorList>
            <person name="Jiang Y."/>
            <person name="Li Z."/>
        </authorList>
    </citation>
    <scope>NUCLEOTIDE SEQUENCE [LARGE SCALE GENOMIC DNA]</scope>
    <source>
        <strain evidence="5 6">J12C1-MA-4</strain>
    </source>
</reference>
<evidence type="ECO:0000313" key="6">
    <source>
        <dbReference type="Proteomes" id="UP000825009"/>
    </source>
</evidence>
<dbReference type="Proteomes" id="UP000825009">
    <property type="component" value="Chromosome"/>
</dbReference>
<keyword evidence="4" id="KW-0732">Signal</keyword>
<evidence type="ECO:0000256" key="4">
    <source>
        <dbReference type="SAM" id="SignalP"/>
    </source>
</evidence>
<dbReference type="GO" id="GO:0016020">
    <property type="term" value="C:membrane"/>
    <property type="evidence" value="ECO:0007669"/>
    <property type="project" value="TreeGrafter"/>
</dbReference>
<evidence type="ECO:0000256" key="3">
    <source>
        <dbReference type="PROSITE-ProRule" id="PRU00339"/>
    </source>
</evidence>